<evidence type="ECO:0000313" key="2">
    <source>
        <dbReference type="EMBL" id="XDK38456.1"/>
    </source>
</evidence>
<dbReference type="Pfam" id="PF00903">
    <property type="entry name" value="Glyoxalase"/>
    <property type="match status" value="1"/>
</dbReference>
<dbReference type="Gene3D" id="3.30.720.120">
    <property type="match status" value="1"/>
</dbReference>
<dbReference type="PANTHER" id="PTHR34109:SF1">
    <property type="entry name" value="VOC DOMAIN-CONTAINING PROTEIN"/>
    <property type="match status" value="1"/>
</dbReference>
<dbReference type="AlphaFoldDB" id="A0AB39I805"/>
<name>A0AB39I805_9PSED</name>
<gene>
    <name evidence="2" type="ORF">AB4Y39_07280</name>
</gene>
<dbReference type="PANTHER" id="PTHR34109">
    <property type="entry name" value="BNAUNNG04460D PROTEIN-RELATED"/>
    <property type="match status" value="1"/>
</dbReference>
<dbReference type="RefSeq" id="WP_045179836.1">
    <property type="nucleotide sequence ID" value="NZ_CP162607.1"/>
</dbReference>
<organism evidence="2">
    <name type="scientific">Pseudomonas sp. Hg7Tf</name>
    <dbReference type="NCBI Taxonomy" id="3236988"/>
    <lineage>
        <taxon>Bacteria</taxon>
        <taxon>Pseudomonadati</taxon>
        <taxon>Pseudomonadota</taxon>
        <taxon>Gammaproteobacteria</taxon>
        <taxon>Pseudomonadales</taxon>
        <taxon>Pseudomonadaceae</taxon>
        <taxon>Pseudomonas</taxon>
    </lineage>
</organism>
<dbReference type="InterPro" id="IPR037523">
    <property type="entry name" value="VOC_core"/>
</dbReference>
<dbReference type="InterPro" id="IPR004360">
    <property type="entry name" value="Glyas_Fos-R_dOase_dom"/>
</dbReference>
<dbReference type="InterPro" id="IPR029068">
    <property type="entry name" value="Glyas_Bleomycin-R_OHBP_Dase"/>
</dbReference>
<dbReference type="Gene3D" id="3.30.720.110">
    <property type="match status" value="1"/>
</dbReference>
<dbReference type="PROSITE" id="PS51819">
    <property type="entry name" value="VOC"/>
    <property type="match status" value="1"/>
</dbReference>
<dbReference type="CDD" id="cd07246">
    <property type="entry name" value="VOC_like"/>
    <property type="match status" value="1"/>
</dbReference>
<dbReference type="SUPFAM" id="SSF54593">
    <property type="entry name" value="Glyoxalase/Bleomycin resistance protein/Dihydroxybiphenyl dioxygenase"/>
    <property type="match status" value="1"/>
</dbReference>
<accession>A0AB39I805</accession>
<proteinExistence type="predicted"/>
<sequence length="155" mass="16517">MAVKPIPEGQHTITPYLGIKDAAKAIDFYTAAFGAVVMFRLDSPDGRVGHAELKIGDSSLMLADPCDMDGGLVSSQSLSGAAIGLHLYVDDVDARFAQAIKAGATQVRAVENQFYGDRSGTLKDPFGNLWFVSSHVEDVSVEEIRARAAKLFGGQ</sequence>
<reference evidence="2" key="1">
    <citation type="submission" date="2024-07" db="EMBL/GenBank/DDBJ databases">
        <title>Identification and characteristics of a novel species of coltsfoot's symbiotic bacteria.</title>
        <authorList>
            <person name="Juszczyk A."/>
            <person name="Jasielczuk I."/>
            <person name="Gurgul A."/>
            <person name="Rogala M."/>
            <person name="Kowalczyk A."/>
            <person name="Szmatola T."/>
            <person name="Kosecka-Strojek M."/>
            <person name="Arent Z."/>
            <person name="Latowski D."/>
        </authorList>
    </citation>
    <scope>NUCLEOTIDE SEQUENCE</scope>
    <source>
        <strain evidence="2">Hg7Tf</strain>
    </source>
</reference>
<dbReference type="EMBL" id="CP162607">
    <property type="protein sequence ID" value="XDK38456.1"/>
    <property type="molecule type" value="Genomic_DNA"/>
</dbReference>
<protein>
    <submittedName>
        <fullName evidence="2">VOC family protein</fullName>
    </submittedName>
</protein>
<evidence type="ECO:0000259" key="1">
    <source>
        <dbReference type="PROSITE" id="PS51819"/>
    </source>
</evidence>
<feature type="domain" description="VOC" evidence="1">
    <location>
        <begin position="9"/>
        <end position="135"/>
    </location>
</feature>